<name>A0ABU5ARS3_9HYPH</name>
<keyword evidence="2" id="KW-1185">Reference proteome</keyword>
<dbReference type="RefSeq" id="WP_245511349.1">
    <property type="nucleotide sequence ID" value="NZ_JAVIIP010000011.1"/>
</dbReference>
<protein>
    <submittedName>
        <fullName evidence="1">Uncharacterized protein</fullName>
    </submittedName>
</protein>
<sequence>MSLLIAEAAARPRRMKDDADAQKDSGHLENLFDAAERLLWATPEEEMTMGYTLIRYGVKDESIAENRTLVAKVFEALDETKPLSVRYLVLELENGEFVHLVGYDKDSAALTGLDAFKAFSADHAGRRSGPLARSAAKIVGNYRMLDNASEAMPA</sequence>
<accession>A0ABU5ARS3</accession>
<gene>
    <name evidence="1" type="ORF">RFM23_20405</name>
</gene>
<evidence type="ECO:0000313" key="2">
    <source>
        <dbReference type="Proteomes" id="UP001276564"/>
    </source>
</evidence>
<reference evidence="1 2" key="1">
    <citation type="submission" date="2023-08" db="EMBL/GenBank/DDBJ databases">
        <title>Implementing the SeqCode for naming new Mesorhizobium species isolated from Vachellia karroo root nodules.</title>
        <authorList>
            <person name="Van Lill M."/>
        </authorList>
    </citation>
    <scope>NUCLEOTIDE SEQUENCE [LARGE SCALE GENOMIC DNA]</scope>
    <source>
        <strain evidence="1 2">VK4B</strain>
    </source>
</reference>
<organism evidence="1 2">
    <name type="scientific">Mesorhizobium abyssinicae</name>
    <dbReference type="NCBI Taxonomy" id="1209958"/>
    <lineage>
        <taxon>Bacteria</taxon>
        <taxon>Pseudomonadati</taxon>
        <taxon>Pseudomonadota</taxon>
        <taxon>Alphaproteobacteria</taxon>
        <taxon>Hyphomicrobiales</taxon>
        <taxon>Phyllobacteriaceae</taxon>
        <taxon>Mesorhizobium</taxon>
    </lineage>
</organism>
<comment type="caution">
    <text evidence="1">The sequence shown here is derived from an EMBL/GenBank/DDBJ whole genome shotgun (WGS) entry which is preliminary data.</text>
</comment>
<evidence type="ECO:0000313" key="1">
    <source>
        <dbReference type="EMBL" id="MDX8539985.1"/>
    </source>
</evidence>
<dbReference type="EMBL" id="JAVIIP010000011">
    <property type="protein sequence ID" value="MDX8539985.1"/>
    <property type="molecule type" value="Genomic_DNA"/>
</dbReference>
<proteinExistence type="predicted"/>
<dbReference type="Proteomes" id="UP001276564">
    <property type="component" value="Unassembled WGS sequence"/>
</dbReference>